<dbReference type="PANTHER" id="PTHR46825:SF15">
    <property type="entry name" value="BETA-LACTAMASE-RELATED DOMAIN-CONTAINING PROTEIN"/>
    <property type="match status" value="1"/>
</dbReference>
<keyword evidence="3" id="KW-0378">Hydrolase</keyword>
<gene>
    <name evidence="3" type="ORF">FHS31_000390</name>
</gene>
<dbReference type="InterPro" id="IPR001466">
    <property type="entry name" value="Beta-lactam-related"/>
</dbReference>
<dbReference type="Proteomes" id="UP000727456">
    <property type="component" value="Unassembled WGS sequence"/>
</dbReference>
<protein>
    <submittedName>
        <fullName evidence="3">Beta-lactamase class C</fullName>
        <ecNumber evidence="3">3.5.2.6</ecNumber>
    </submittedName>
</protein>
<dbReference type="GO" id="GO:0008800">
    <property type="term" value="F:beta-lactamase activity"/>
    <property type="evidence" value="ECO:0007669"/>
    <property type="project" value="UniProtKB-EC"/>
</dbReference>
<accession>A0ABX0TMQ1</accession>
<evidence type="ECO:0000259" key="2">
    <source>
        <dbReference type="Pfam" id="PF00144"/>
    </source>
</evidence>
<keyword evidence="1" id="KW-1133">Transmembrane helix</keyword>
<feature type="transmembrane region" description="Helical" evidence="1">
    <location>
        <begin position="20"/>
        <end position="45"/>
    </location>
</feature>
<sequence>MTPPNKPPSSQPKRPWHAPWFVWAAGIVLGAALLIELAVLGYHMIASAPVRQGFRTAARAERGLGAGPISQKRFRIDYARVDARAKDLMNRNDMVGLGLAVIENGQLAFIKGYGETKAGSGDKVSAQTVFRWASNSKGVASTLAALLASQGKLSLDDPVSKWSKSIKLPKGNENVATLADAISHRLGIVKNAYDDRLEDNEDPAQIRSELAGLFPMCPPGTCFAYQNVGYDLIHEAIEKATHESYDRAAHQYIFGPLGMTSASTTREGLVGAKSWAQPHDGRHTLPVQEAYYRIPAAGGVNSSIIDMGIWMRAQMGGAPKVLPQSLLFTLHVPRVLTPRKGLADYDLAQHNNSYGLGFRQSDYDGHHLIGHRGAVKGYRSVFLFDPEEKVGVAMLWNSQSVKPTGMALEILDQFYRRPFRDWMQLGKP</sequence>
<evidence type="ECO:0000313" key="3">
    <source>
        <dbReference type="EMBL" id="NIJ06808.1"/>
    </source>
</evidence>
<reference evidence="3 4" key="1">
    <citation type="submission" date="2020-03" db="EMBL/GenBank/DDBJ databases">
        <title>Genomic Encyclopedia of Type Strains, Phase III (KMG-III): the genomes of soil and plant-associated and newly described type strains.</title>
        <authorList>
            <person name="Whitman W."/>
        </authorList>
    </citation>
    <scope>NUCLEOTIDE SEQUENCE [LARGE SCALE GENOMIC DNA]</scope>
    <source>
        <strain evidence="3 4">CECT 8804</strain>
    </source>
</reference>
<dbReference type="InterPro" id="IPR050491">
    <property type="entry name" value="AmpC-like"/>
</dbReference>
<dbReference type="EMBL" id="JAAOZC010000001">
    <property type="protein sequence ID" value="NIJ06808.1"/>
    <property type="molecule type" value="Genomic_DNA"/>
</dbReference>
<keyword evidence="4" id="KW-1185">Reference proteome</keyword>
<name>A0ABX0TMQ1_9SPHN</name>
<comment type="caution">
    <text evidence="3">The sequence shown here is derived from an EMBL/GenBank/DDBJ whole genome shotgun (WGS) entry which is preliminary data.</text>
</comment>
<keyword evidence="1" id="KW-0472">Membrane</keyword>
<evidence type="ECO:0000256" key="1">
    <source>
        <dbReference type="SAM" id="Phobius"/>
    </source>
</evidence>
<keyword evidence="1" id="KW-0812">Transmembrane</keyword>
<dbReference type="InterPro" id="IPR012338">
    <property type="entry name" value="Beta-lactam/transpept-like"/>
</dbReference>
<organism evidence="3 4">
    <name type="scientific">Sphingomonas vulcanisoli</name>
    <dbReference type="NCBI Taxonomy" id="1658060"/>
    <lineage>
        <taxon>Bacteria</taxon>
        <taxon>Pseudomonadati</taxon>
        <taxon>Pseudomonadota</taxon>
        <taxon>Alphaproteobacteria</taxon>
        <taxon>Sphingomonadales</taxon>
        <taxon>Sphingomonadaceae</taxon>
        <taxon>Sphingomonas</taxon>
    </lineage>
</organism>
<dbReference type="SUPFAM" id="SSF56601">
    <property type="entry name" value="beta-lactamase/transpeptidase-like"/>
    <property type="match status" value="1"/>
</dbReference>
<dbReference type="RefSeq" id="WP_167071480.1">
    <property type="nucleotide sequence ID" value="NZ_JAAOZC010000001.1"/>
</dbReference>
<dbReference type="Pfam" id="PF00144">
    <property type="entry name" value="Beta-lactamase"/>
    <property type="match status" value="1"/>
</dbReference>
<proteinExistence type="predicted"/>
<dbReference type="EC" id="3.5.2.6" evidence="3"/>
<dbReference type="Gene3D" id="3.40.710.10">
    <property type="entry name" value="DD-peptidase/beta-lactamase superfamily"/>
    <property type="match status" value="1"/>
</dbReference>
<evidence type="ECO:0000313" key="4">
    <source>
        <dbReference type="Proteomes" id="UP000727456"/>
    </source>
</evidence>
<dbReference type="PANTHER" id="PTHR46825">
    <property type="entry name" value="D-ALANYL-D-ALANINE-CARBOXYPEPTIDASE/ENDOPEPTIDASE AMPH"/>
    <property type="match status" value="1"/>
</dbReference>
<feature type="domain" description="Beta-lactamase-related" evidence="2">
    <location>
        <begin position="81"/>
        <end position="400"/>
    </location>
</feature>